<keyword evidence="9" id="KW-0804">Transcription</keyword>
<evidence type="ECO:0000313" key="15">
    <source>
        <dbReference type="Proteomes" id="UP000190409"/>
    </source>
</evidence>
<evidence type="ECO:0000313" key="16">
    <source>
        <dbReference type="Proteomes" id="UP000249099"/>
    </source>
</evidence>
<evidence type="ECO:0000256" key="11">
    <source>
        <dbReference type="PIRSR" id="PIRSR602481-1"/>
    </source>
</evidence>
<keyword evidence="3" id="KW-0963">Cytoplasm</keyword>
<keyword evidence="8" id="KW-0238">DNA-binding</keyword>
<dbReference type="Gene3D" id="3.30.1490.190">
    <property type="match status" value="1"/>
</dbReference>
<dbReference type="GO" id="GO:0000976">
    <property type="term" value="F:transcription cis-regulatory region binding"/>
    <property type="evidence" value="ECO:0007669"/>
    <property type="project" value="TreeGrafter"/>
</dbReference>
<keyword evidence="12" id="KW-0408">Iron</keyword>
<dbReference type="SUPFAM" id="SSF46785">
    <property type="entry name" value="Winged helix' DNA-binding domain"/>
    <property type="match status" value="1"/>
</dbReference>
<reference evidence="13 15" key="1">
    <citation type="submission" date="2017-01" db="EMBL/GenBank/DDBJ databases">
        <title>Complete Genome Sequence of Dolosigranulum pigrum isolated from a Patient with interstitial lung disease.</title>
        <authorList>
            <person name="Mukhopadhyay R."/>
            <person name="Joaquin J."/>
            <person name="Hogue R."/>
            <person name="Fitzgerald S."/>
            <person name="Jospin G."/>
            <person name="Eisen J.A."/>
            <person name="Chaturvedi V."/>
        </authorList>
    </citation>
    <scope>NUCLEOTIDE SEQUENCE [LARGE SCALE GENOMIC DNA]</scope>
    <source>
        <strain evidence="13 15">15S00348</strain>
    </source>
</reference>
<dbReference type="RefSeq" id="WP_004635896.1">
    <property type="nucleotide sequence ID" value="NZ_CALFGV010000010.1"/>
</dbReference>
<comment type="similarity">
    <text evidence="2">Belongs to the Fur family.</text>
</comment>
<keyword evidence="4" id="KW-0678">Repressor</keyword>
<dbReference type="GO" id="GO:0003700">
    <property type="term" value="F:DNA-binding transcription factor activity"/>
    <property type="evidence" value="ECO:0007669"/>
    <property type="project" value="InterPro"/>
</dbReference>
<evidence type="ECO:0000313" key="14">
    <source>
        <dbReference type="EMBL" id="RAN63575.1"/>
    </source>
</evidence>
<dbReference type="Proteomes" id="UP000249099">
    <property type="component" value="Unassembled WGS sequence"/>
</dbReference>
<dbReference type="EMBL" id="NAQV01000015">
    <property type="protein sequence ID" value="RAN63575.1"/>
    <property type="molecule type" value="Genomic_DNA"/>
</dbReference>
<evidence type="ECO:0000256" key="5">
    <source>
        <dbReference type="ARBA" id="ARBA00022723"/>
    </source>
</evidence>
<comment type="subcellular location">
    <subcellularLocation>
        <location evidence="1">Cytoplasm</location>
    </subcellularLocation>
</comment>
<gene>
    <name evidence="14" type="ORF">B8A44_05475</name>
    <name evidence="13" type="ORF">BWX42_04085</name>
</gene>
<feature type="binding site" evidence="11">
    <location>
        <position position="95"/>
    </location>
    <ligand>
        <name>Zn(2+)</name>
        <dbReference type="ChEBI" id="CHEBI:29105"/>
    </ligand>
</feature>
<evidence type="ECO:0000256" key="2">
    <source>
        <dbReference type="ARBA" id="ARBA00007957"/>
    </source>
</evidence>
<dbReference type="AlphaFoldDB" id="A0A1S8KMS2"/>
<sequence>MNPKVEDCINHLKEHHVRITPQRHAILTYLIETHNHPTADDIYQALVSDFPSMSVATVYNNLRLLMDMNIVTELKYGDTSSRFDFVGERHYHAICSICGKIKDIHYPGLDDVELVTSTLTGYDVSSHRLEIYGVCPDCQSR</sequence>
<evidence type="ECO:0000256" key="8">
    <source>
        <dbReference type="ARBA" id="ARBA00023125"/>
    </source>
</evidence>
<feature type="binding site" evidence="12">
    <location>
        <position position="127"/>
    </location>
    <ligand>
        <name>Fe cation</name>
        <dbReference type="ChEBI" id="CHEBI:24875"/>
    </ligand>
</feature>
<evidence type="ECO:0000256" key="3">
    <source>
        <dbReference type="ARBA" id="ARBA00022490"/>
    </source>
</evidence>
<keyword evidence="7" id="KW-0805">Transcription regulation</keyword>
<feature type="binding site" evidence="11">
    <location>
        <position position="98"/>
    </location>
    <ligand>
        <name>Zn(2+)</name>
        <dbReference type="ChEBI" id="CHEBI:29105"/>
    </ligand>
</feature>
<evidence type="ECO:0000256" key="12">
    <source>
        <dbReference type="PIRSR" id="PIRSR602481-2"/>
    </source>
</evidence>
<dbReference type="GeneID" id="42694303"/>
<dbReference type="CDD" id="cd07153">
    <property type="entry name" value="Fur_like"/>
    <property type="match status" value="1"/>
</dbReference>
<evidence type="ECO:0000256" key="4">
    <source>
        <dbReference type="ARBA" id="ARBA00022491"/>
    </source>
</evidence>
<protein>
    <submittedName>
        <fullName evidence="13">Transcriptional repressor</fullName>
    </submittedName>
</protein>
<comment type="caution">
    <text evidence="13">The sequence shown here is derived from an EMBL/GenBank/DDBJ whole genome shotgun (WGS) entry which is preliminary data.</text>
</comment>
<dbReference type="InterPro" id="IPR043135">
    <property type="entry name" value="Fur_C"/>
</dbReference>
<feature type="binding site" evidence="11">
    <location>
        <position position="138"/>
    </location>
    <ligand>
        <name>Zn(2+)</name>
        <dbReference type="ChEBI" id="CHEBI:29105"/>
    </ligand>
</feature>
<dbReference type="InterPro" id="IPR002481">
    <property type="entry name" value="FUR"/>
</dbReference>
<dbReference type="GO" id="GO:0045892">
    <property type="term" value="P:negative regulation of DNA-templated transcription"/>
    <property type="evidence" value="ECO:0007669"/>
    <property type="project" value="TreeGrafter"/>
</dbReference>
<dbReference type="GO" id="GO:0008270">
    <property type="term" value="F:zinc ion binding"/>
    <property type="evidence" value="ECO:0007669"/>
    <property type="project" value="TreeGrafter"/>
</dbReference>
<evidence type="ECO:0000256" key="9">
    <source>
        <dbReference type="ARBA" id="ARBA00023163"/>
    </source>
</evidence>
<name>A0A1S8KMS2_9LACT</name>
<comment type="cofactor">
    <cofactor evidence="11">
        <name>Zn(2+)</name>
        <dbReference type="ChEBI" id="CHEBI:29105"/>
    </cofactor>
    <text evidence="11">Binds 1 zinc ion per subunit.</text>
</comment>
<dbReference type="InterPro" id="IPR036390">
    <property type="entry name" value="WH_DNA-bd_sf"/>
</dbReference>
<comment type="cofactor">
    <cofactor evidence="12">
        <name>Mn(2+)</name>
        <dbReference type="ChEBI" id="CHEBI:29035"/>
    </cofactor>
    <cofactor evidence="12">
        <name>Fe(2+)</name>
        <dbReference type="ChEBI" id="CHEBI:29033"/>
    </cofactor>
    <text evidence="12">Binds 1 Mn(2+) or Fe(2+) ion per subunit.</text>
</comment>
<accession>A0A1S8KMS2</accession>
<keyword evidence="10" id="KW-0464">Manganese</keyword>
<keyword evidence="5 11" id="KW-0479">Metal-binding</keyword>
<evidence type="ECO:0000256" key="6">
    <source>
        <dbReference type="ARBA" id="ARBA00022833"/>
    </source>
</evidence>
<evidence type="ECO:0000256" key="7">
    <source>
        <dbReference type="ARBA" id="ARBA00023015"/>
    </source>
</evidence>
<dbReference type="FunFam" id="3.30.1490.190:FF:000003">
    <property type="entry name" value="Fur family transcriptional regulator"/>
    <property type="match status" value="1"/>
</dbReference>
<reference evidence="14 16" key="2">
    <citation type="submission" date="2017-03" db="EMBL/GenBank/DDBJ databases">
        <title>wgs assembly of Dolosigranulum pigrum KPL CDC strains.</title>
        <authorList>
            <person name="Brugger S.D."/>
            <person name="Pettigrew M."/>
            <person name="Kong Y."/>
            <person name="Lemon K.P."/>
        </authorList>
    </citation>
    <scope>NUCLEOTIDE SEQUENCE [LARGE SCALE GENOMIC DNA]</scope>
    <source>
        <strain evidence="14 16">KPL1931_CDC4294-98</strain>
    </source>
</reference>
<dbReference type="InterPro" id="IPR036388">
    <property type="entry name" value="WH-like_DNA-bd_sf"/>
</dbReference>
<feature type="binding site" evidence="11">
    <location>
        <position position="135"/>
    </location>
    <ligand>
        <name>Zn(2+)</name>
        <dbReference type="ChEBI" id="CHEBI:29105"/>
    </ligand>
</feature>
<dbReference type="Proteomes" id="UP000190409">
    <property type="component" value="Unassembled WGS sequence"/>
</dbReference>
<dbReference type="Pfam" id="PF01475">
    <property type="entry name" value="FUR"/>
    <property type="match status" value="1"/>
</dbReference>
<dbReference type="EMBL" id="MUYF01000003">
    <property type="protein sequence ID" value="OOL81037.1"/>
    <property type="molecule type" value="Genomic_DNA"/>
</dbReference>
<keyword evidence="6 11" id="KW-0862">Zinc</keyword>
<evidence type="ECO:0000256" key="10">
    <source>
        <dbReference type="ARBA" id="ARBA00023211"/>
    </source>
</evidence>
<dbReference type="PANTHER" id="PTHR33202">
    <property type="entry name" value="ZINC UPTAKE REGULATION PROTEIN"/>
    <property type="match status" value="1"/>
</dbReference>
<organism evidence="13 15">
    <name type="scientific">Dolosigranulum pigrum</name>
    <dbReference type="NCBI Taxonomy" id="29394"/>
    <lineage>
        <taxon>Bacteria</taxon>
        <taxon>Bacillati</taxon>
        <taxon>Bacillota</taxon>
        <taxon>Bacilli</taxon>
        <taxon>Lactobacillales</taxon>
        <taxon>Carnobacteriaceae</taxon>
        <taxon>Dolosigranulum</taxon>
    </lineage>
</organism>
<proteinExistence type="inferred from homology"/>
<dbReference type="PANTHER" id="PTHR33202:SF8">
    <property type="entry name" value="PEROXIDE-RESPONSIVE REPRESSOR PERR"/>
    <property type="match status" value="1"/>
</dbReference>
<dbReference type="GO" id="GO:1900376">
    <property type="term" value="P:regulation of secondary metabolite biosynthetic process"/>
    <property type="evidence" value="ECO:0007669"/>
    <property type="project" value="TreeGrafter"/>
</dbReference>
<dbReference type="Gene3D" id="1.10.10.10">
    <property type="entry name" value="Winged helix-like DNA-binding domain superfamily/Winged helix DNA-binding domain"/>
    <property type="match status" value="1"/>
</dbReference>
<dbReference type="GO" id="GO:0005737">
    <property type="term" value="C:cytoplasm"/>
    <property type="evidence" value="ECO:0007669"/>
    <property type="project" value="UniProtKB-SubCell"/>
</dbReference>
<evidence type="ECO:0000313" key="13">
    <source>
        <dbReference type="EMBL" id="OOL81037.1"/>
    </source>
</evidence>
<evidence type="ECO:0000256" key="1">
    <source>
        <dbReference type="ARBA" id="ARBA00004496"/>
    </source>
</evidence>